<feature type="coiled-coil region" evidence="3">
    <location>
        <begin position="84"/>
        <end position="118"/>
    </location>
</feature>
<evidence type="ECO:0000256" key="2">
    <source>
        <dbReference type="RuleBase" id="RU362097"/>
    </source>
</evidence>
<name>A0ABW9ERH1_9BURK</name>
<comment type="similarity">
    <text evidence="1 2">Belongs to the outer membrane factor (OMF) (TC 1.B.17) family.</text>
</comment>
<keyword evidence="2" id="KW-0732">Signal</keyword>
<keyword evidence="2" id="KW-0564">Palmitate</keyword>
<accession>A0ABW9ERH1</accession>
<dbReference type="EMBL" id="JAQQCL010000047">
    <property type="protein sequence ID" value="MFM0721542.1"/>
    <property type="molecule type" value="Genomic_DNA"/>
</dbReference>
<dbReference type="SUPFAM" id="SSF56954">
    <property type="entry name" value="Outer membrane efflux proteins (OEP)"/>
    <property type="match status" value="1"/>
</dbReference>
<dbReference type="PROSITE" id="PS51257">
    <property type="entry name" value="PROKAR_LIPOPROTEIN"/>
    <property type="match status" value="1"/>
</dbReference>
<keyword evidence="2" id="KW-0812">Transmembrane</keyword>
<keyword evidence="3" id="KW-0175">Coiled coil</keyword>
<dbReference type="NCBIfam" id="TIGR01845">
    <property type="entry name" value="outer_NodT"/>
    <property type="match status" value="1"/>
</dbReference>
<dbReference type="Gene3D" id="2.20.200.10">
    <property type="entry name" value="Outer membrane efflux proteins (OEP)"/>
    <property type="match status" value="1"/>
</dbReference>
<keyword evidence="2" id="KW-0472">Membrane</keyword>
<feature type="region of interest" description="Disordered" evidence="4">
    <location>
        <begin position="40"/>
        <end position="65"/>
    </location>
</feature>
<evidence type="ECO:0000256" key="3">
    <source>
        <dbReference type="SAM" id="Coils"/>
    </source>
</evidence>
<comment type="caution">
    <text evidence="5">The sequence shown here is derived from an EMBL/GenBank/DDBJ whole genome shotgun (WGS) entry which is preliminary data.</text>
</comment>
<dbReference type="InterPro" id="IPR010131">
    <property type="entry name" value="MdtP/NodT-like"/>
</dbReference>
<gene>
    <name evidence="5" type="ORF">PQQ73_35185</name>
</gene>
<feature type="signal peptide" evidence="2">
    <location>
        <begin position="1"/>
        <end position="25"/>
    </location>
</feature>
<sequence>MFRRGSHRAVVGAVAVAVLSACSMAPPYVRPDASVPDVFKELPRHSGESPSAAERSTTEAWKTAEPAEDTFRGEWWRVFNDSTLDGLEKQAAQANQSLKAAAARVQQARALVQSARSNWFPSIGAGFGPTRQHMSPASQFLPDNTEVPDQTLWRAQVSASYEPDLFGRVSDNVSASRSDEAQSEALFRSVQLALQADVAQNYFQLREFDAQLGLYRKTVALREDALKLVESRFNAGEIGELDVSRARSELATARADAVGVARQRAASEHSLSILLGKPPADFTFPETPLVPVQAHIPAGLPSSLLERRPDIAAAERAMASANARVGLAKSAFFPQLDVTGAFGYESATLGDLFQWSTRAFLLGPFAGTALTLPIFDGGRRSANLAKARAKLDEDVAQYRQQVLVAFKEVEDSLSNLRLLDDQISEQGFAMSASERAEQLSATQYEEGQVSYLDVIDAQRQVLQSELRSIHLASEQAVSTVALIRALGGGWAESQAQIGSEGESQKKTVERR</sequence>
<organism evidence="5 6">
    <name type="scientific">Paraburkholderia strydomiana</name>
    <dbReference type="NCBI Taxonomy" id="1245417"/>
    <lineage>
        <taxon>Bacteria</taxon>
        <taxon>Pseudomonadati</taxon>
        <taxon>Pseudomonadota</taxon>
        <taxon>Betaproteobacteria</taxon>
        <taxon>Burkholderiales</taxon>
        <taxon>Burkholderiaceae</taxon>
        <taxon>Paraburkholderia</taxon>
    </lineage>
</organism>
<dbReference type="Gene3D" id="1.20.1600.10">
    <property type="entry name" value="Outer membrane efflux proteins (OEP)"/>
    <property type="match status" value="1"/>
</dbReference>
<keyword evidence="2" id="KW-1134">Transmembrane beta strand</keyword>
<reference evidence="5 6" key="1">
    <citation type="journal article" date="2024" name="Chem. Sci.">
        <title>Discovery of megapolipeptins by genome mining of a Burkholderiales bacteria collection.</title>
        <authorList>
            <person name="Paulo B.S."/>
            <person name="Recchia M.J.J."/>
            <person name="Lee S."/>
            <person name="Fergusson C.H."/>
            <person name="Romanowski S.B."/>
            <person name="Hernandez A."/>
            <person name="Krull N."/>
            <person name="Liu D.Y."/>
            <person name="Cavanagh H."/>
            <person name="Bos A."/>
            <person name="Gray C.A."/>
            <person name="Murphy B.T."/>
            <person name="Linington R.G."/>
            <person name="Eustaquio A.S."/>
        </authorList>
    </citation>
    <scope>NUCLEOTIDE SEQUENCE [LARGE SCALE GENOMIC DNA]</scope>
    <source>
        <strain evidence="5 6">RL17-350-BIC-E</strain>
    </source>
</reference>
<dbReference type="PANTHER" id="PTHR30203">
    <property type="entry name" value="OUTER MEMBRANE CATION EFFLUX PROTEIN"/>
    <property type="match status" value="1"/>
</dbReference>
<keyword evidence="2" id="KW-0449">Lipoprotein</keyword>
<proteinExistence type="inferred from homology"/>
<dbReference type="InterPro" id="IPR003423">
    <property type="entry name" value="OMP_efflux"/>
</dbReference>
<dbReference type="PANTHER" id="PTHR30203:SF33">
    <property type="entry name" value="BLR4455 PROTEIN"/>
    <property type="match status" value="1"/>
</dbReference>
<evidence type="ECO:0000256" key="1">
    <source>
        <dbReference type="ARBA" id="ARBA00007613"/>
    </source>
</evidence>
<protein>
    <submittedName>
        <fullName evidence="5">Efflux transporter outer membrane subunit</fullName>
    </submittedName>
</protein>
<dbReference type="Proteomes" id="UP001629392">
    <property type="component" value="Unassembled WGS sequence"/>
</dbReference>
<feature type="chain" id="PRO_5045002167" evidence="2">
    <location>
        <begin position="26"/>
        <end position="511"/>
    </location>
</feature>
<evidence type="ECO:0000313" key="5">
    <source>
        <dbReference type="EMBL" id="MFM0721542.1"/>
    </source>
</evidence>
<evidence type="ECO:0000256" key="4">
    <source>
        <dbReference type="SAM" id="MobiDB-lite"/>
    </source>
</evidence>
<dbReference type="Pfam" id="PF02321">
    <property type="entry name" value="OEP"/>
    <property type="match status" value="2"/>
</dbReference>
<keyword evidence="6" id="KW-1185">Reference proteome</keyword>
<comment type="subcellular location">
    <subcellularLocation>
        <location evidence="2">Cell membrane</location>
        <topology evidence="2">Lipid-anchor</topology>
    </subcellularLocation>
</comment>
<evidence type="ECO:0000313" key="6">
    <source>
        <dbReference type="Proteomes" id="UP001629392"/>
    </source>
</evidence>